<feature type="region of interest" description="Disordered" evidence="1">
    <location>
        <begin position="1"/>
        <end position="76"/>
    </location>
</feature>
<proteinExistence type="predicted"/>
<evidence type="ECO:0000256" key="1">
    <source>
        <dbReference type="SAM" id="MobiDB-lite"/>
    </source>
</evidence>
<feature type="compositionally biased region" description="Low complexity" evidence="1">
    <location>
        <begin position="39"/>
        <end position="50"/>
    </location>
</feature>
<feature type="compositionally biased region" description="Basic and acidic residues" evidence="1">
    <location>
        <begin position="66"/>
        <end position="76"/>
    </location>
</feature>
<feature type="compositionally biased region" description="Polar residues" evidence="1">
    <location>
        <begin position="13"/>
        <end position="23"/>
    </location>
</feature>
<gene>
    <name evidence="2" type="ORF">PECUL_23A008929</name>
</gene>
<feature type="non-terminal residue" evidence="2">
    <location>
        <position position="1"/>
    </location>
</feature>
<dbReference type="AlphaFoldDB" id="A0AAD1RZT5"/>
<dbReference type="Proteomes" id="UP001295444">
    <property type="component" value="Chromosome 04"/>
</dbReference>
<keyword evidence="3" id="KW-1185">Reference proteome</keyword>
<protein>
    <submittedName>
        <fullName evidence="2">Uncharacterized protein</fullName>
    </submittedName>
</protein>
<organism evidence="2 3">
    <name type="scientific">Pelobates cultripes</name>
    <name type="common">Western spadefoot toad</name>
    <dbReference type="NCBI Taxonomy" id="61616"/>
    <lineage>
        <taxon>Eukaryota</taxon>
        <taxon>Metazoa</taxon>
        <taxon>Chordata</taxon>
        <taxon>Craniata</taxon>
        <taxon>Vertebrata</taxon>
        <taxon>Euteleostomi</taxon>
        <taxon>Amphibia</taxon>
        <taxon>Batrachia</taxon>
        <taxon>Anura</taxon>
        <taxon>Pelobatoidea</taxon>
        <taxon>Pelobatidae</taxon>
        <taxon>Pelobates</taxon>
    </lineage>
</organism>
<feature type="non-terminal residue" evidence="2">
    <location>
        <position position="76"/>
    </location>
</feature>
<evidence type="ECO:0000313" key="3">
    <source>
        <dbReference type="Proteomes" id="UP001295444"/>
    </source>
</evidence>
<evidence type="ECO:0000313" key="2">
    <source>
        <dbReference type="EMBL" id="CAH2284774.1"/>
    </source>
</evidence>
<dbReference type="EMBL" id="OW240915">
    <property type="protein sequence ID" value="CAH2284774.1"/>
    <property type="molecule type" value="Genomic_DNA"/>
</dbReference>
<name>A0AAD1RZT5_PELCU</name>
<reference evidence="2" key="1">
    <citation type="submission" date="2022-03" db="EMBL/GenBank/DDBJ databases">
        <authorList>
            <person name="Alioto T."/>
            <person name="Alioto T."/>
            <person name="Gomez Garrido J."/>
        </authorList>
    </citation>
    <scope>NUCLEOTIDE SEQUENCE</scope>
</reference>
<sequence>GIGVMDNRPGYSTARSTSWNGSSYFARGVDQLQPPPLRGGPHPWAAAPRGWGPGGWGPGISAETSDTEKGREKRST</sequence>
<accession>A0AAD1RZT5</accession>